<dbReference type="SUPFAM" id="SSF52025">
    <property type="entry name" value="PA domain"/>
    <property type="match status" value="1"/>
</dbReference>
<dbReference type="InterPro" id="IPR046450">
    <property type="entry name" value="PA_dom_sf"/>
</dbReference>
<keyword evidence="7 12" id="KW-1133">Transmembrane helix</keyword>
<keyword evidence="6" id="KW-0106">Calcium</keyword>
<evidence type="ECO:0008006" key="17">
    <source>
        <dbReference type="Google" id="ProtNLM"/>
    </source>
</evidence>
<keyword evidence="3 12" id="KW-0812">Transmembrane</keyword>
<keyword evidence="9" id="KW-0325">Glycoprotein</keyword>
<dbReference type="OMA" id="IQFNIAN"/>
<dbReference type="Pfam" id="PF02225">
    <property type="entry name" value="PA"/>
    <property type="match status" value="1"/>
</dbReference>
<evidence type="ECO:0000256" key="11">
    <source>
        <dbReference type="SAM" id="MobiDB-lite"/>
    </source>
</evidence>
<dbReference type="OrthoDB" id="10045365at2759"/>
<evidence type="ECO:0000256" key="6">
    <source>
        <dbReference type="ARBA" id="ARBA00022837"/>
    </source>
</evidence>
<keyword evidence="4" id="KW-0732">Signal</keyword>
<dbReference type="PhylomeDB" id="A0A0G4FJ93"/>
<dbReference type="InterPro" id="IPR003137">
    <property type="entry name" value="PA_domain"/>
</dbReference>
<evidence type="ECO:0000259" key="14">
    <source>
        <dbReference type="Pfam" id="PF25011"/>
    </source>
</evidence>
<evidence type="ECO:0000256" key="7">
    <source>
        <dbReference type="ARBA" id="ARBA00022989"/>
    </source>
</evidence>
<dbReference type="PANTHER" id="PTHR22702">
    <property type="entry name" value="PROTEASE-ASSOCIATED DOMAIN-CONTAINING PROTEIN"/>
    <property type="match status" value="1"/>
</dbReference>
<dbReference type="EMBL" id="CDMY01000447">
    <property type="protein sequence ID" value="CEM13802.1"/>
    <property type="molecule type" value="Genomic_DNA"/>
</dbReference>
<proteinExistence type="predicted"/>
<evidence type="ECO:0000313" key="16">
    <source>
        <dbReference type="Proteomes" id="UP000041254"/>
    </source>
</evidence>
<dbReference type="GO" id="GO:0016020">
    <property type="term" value="C:membrane"/>
    <property type="evidence" value="ECO:0007669"/>
    <property type="project" value="UniProtKB-SubCell"/>
</dbReference>
<feature type="transmembrane region" description="Helical" evidence="12">
    <location>
        <begin position="453"/>
        <end position="477"/>
    </location>
</feature>
<sequence length="553" mass="62116">MSTTMPTAALPPKRSLRKTKKPGVFVDMACSPPPSIITQDGPQEAAGDFCLPCVRRQHIGSNQDPPSKEPLQKFHRAKIDGSTAAFGTPYHGQRITGRLVYGETKGDYWCREDDYDIPLPLGERERTLPNIVVVRRGNCNFVTKVRIAQEKKEAMAVIVVDTLGSSRTPSEIQRVIMGDDGWGFKVKVPSIFVSDKEGSLLIEELRKNTTDVIVELAWDVPKETTVSMDFWIDLSVGKSINFLQEYSHYAKTLKHKLDFRPHYWIFSLPVDLNDLCIDDDATYCAVDPDMAGSTTGRDVVEETARQLCLWRETAIVDHNVEQSGDYSAIWWNYVDLLPNVCPMDGKGNKAFGQECSFGLMKNLGADMTKINKCLTKDKEAILSRERLNHAWSPLAMRINDWKYSGPLDPEVITQAVCSGFEERPQECDTLLHPTKIGFEEKVDKVEEEQGVPWWIFVVSIIGASIVVVSLFFIYRVWIARHLRKALRCELMAEMKQQMSTDDDPANAAPQTDPKCPSAGHYQPTAPNEEREGDEMNPHPHVIVGSGAFHEAAN</sequence>
<dbReference type="Proteomes" id="UP000041254">
    <property type="component" value="Unassembled WGS sequence"/>
</dbReference>
<dbReference type="InParanoid" id="A0A0G4FJ93"/>
<evidence type="ECO:0000256" key="10">
    <source>
        <dbReference type="ARBA" id="ARBA00037847"/>
    </source>
</evidence>
<dbReference type="VEuPathDB" id="CryptoDB:Vbra_15602"/>
<evidence type="ECO:0000256" key="9">
    <source>
        <dbReference type="ARBA" id="ARBA00023180"/>
    </source>
</evidence>
<evidence type="ECO:0000313" key="15">
    <source>
        <dbReference type="EMBL" id="CEM13802.1"/>
    </source>
</evidence>
<reference evidence="15 16" key="1">
    <citation type="submission" date="2014-11" db="EMBL/GenBank/DDBJ databases">
        <authorList>
            <person name="Zhu J."/>
            <person name="Qi W."/>
            <person name="Song R."/>
        </authorList>
    </citation>
    <scope>NUCLEOTIDE SEQUENCE [LARGE SCALE GENOMIC DNA]</scope>
</reference>
<evidence type="ECO:0000256" key="12">
    <source>
        <dbReference type="SAM" id="Phobius"/>
    </source>
</evidence>
<keyword evidence="16" id="KW-1185">Reference proteome</keyword>
<evidence type="ECO:0000256" key="3">
    <source>
        <dbReference type="ARBA" id="ARBA00022692"/>
    </source>
</evidence>
<evidence type="ECO:0000256" key="5">
    <source>
        <dbReference type="ARBA" id="ARBA00022737"/>
    </source>
</evidence>
<organism evidence="15 16">
    <name type="scientific">Vitrella brassicaformis (strain CCMP3155)</name>
    <dbReference type="NCBI Taxonomy" id="1169540"/>
    <lineage>
        <taxon>Eukaryota</taxon>
        <taxon>Sar</taxon>
        <taxon>Alveolata</taxon>
        <taxon>Colpodellida</taxon>
        <taxon>Vitrellaceae</taxon>
        <taxon>Vitrella</taxon>
    </lineage>
</organism>
<dbReference type="Gene3D" id="3.50.30.30">
    <property type="match status" value="1"/>
</dbReference>
<feature type="region of interest" description="Disordered" evidence="11">
    <location>
        <begin position="497"/>
        <end position="553"/>
    </location>
</feature>
<dbReference type="STRING" id="1169540.A0A0G4FJ93"/>
<dbReference type="PANTHER" id="PTHR22702:SF1">
    <property type="entry name" value="PROTEASE-ASSOCIATED DOMAIN-CONTAINING PROTEIN 1"/>
    <property type="match status" value="1"/>
</dbReference>
<keyword evidence="5" id="KW-0677">Repeat</keyword>
<evidence type="ECO:0000256" key="4">
    <source>
        <dbReference type="ARBA" id="ARBA00022729"/>
    </source>
</evidence>
<gene>
    <name evidence="15" type="ORF">Vbra_15602</name>
</gene>
<name>A0A0G4FJ93_VITBC</name>
<dbReference type="Pfam" id="PF25011">
    <property type="entry name" value="VSR_TRX"/>
    <property type="match status" value="1"/>
</dbReference>
<keyword evidence="2" id="KW-0245">EGF-like domain</keyword>
<comment type="subcellular location">
    <subcellularLocation>
        <location evidence="10">Endomembrane system</location>
        <topology evidence="10">Single-pass membrane protein</topology>
    </subcellularLocation>
    <subcellularLocation>
        <location evidence="1">Membrane</location>
        <topology evidence="1">Single-pass type I membrane protein</topology>
    </subcellularLocation>
</comment>
<evidence type="ECO:0000256" key="1">
    <source>
        <dbReference type="ARBA" id="ARBA00004479"/>
    </source>
</evidence>
<keyword evidence="8 12" id="KW-0472">Membrane</keyword>
<feature type="domain" description="Vacuolar sorting receptor thioredoxin-like" evidence="14">
    <location>
        <begin position="237"/>
        <end position="417"/>
    </location>
</feature>
<dbReference type="InterPro" id="IPR056858">
    <property type="entry name" value="VSR_TRX"/>
</dbReference>
<dbReference type="GO" id="GO:0012505">
    <property type="term" value="C:endomembrane system"/>
    <property type="evidence" value="ECO:0007669"/>
    <property type="project" value="UniProtKB-SubCell"/>
</dbReference>
<accession>A0A0G4FJ93</accession>
<feature type="compositionally biased region" description="Basic and acidic residues" evidence="11">
    <location>
        <begin position="527"/>
        <end position="537"/>
    </location>
</feature>
<evidence type="ECO:0000256" key="2">
    <source>
        <dbReference type="ARBA" id="ARBA00022536"/>
    </source>
</evidence>
<protein>
    <recommendedName>
        <fullName evidence="17">PA domain-containing protein</fullName>
    </recommendedName>
</protein>
<feature type="domain" description="PA" evidence="13">
    <location>
        <begin position="96"/>
        <end position="200"/>
    </location>
</feature>
<dbReference type="AlphaFoldDB" id="A0A0G4FJ93"/>
<evidence type="ECO:0000256" key="8">
    <source>
        <dbReference type="ARBA" id="ARBA00023136"/>
    </source>
</evidence>
<evidence type="ECO:0000259" key="13">
    <source>
        <dbReference type="Pfam" id="PF02225"/>
    </source>
</evidence>